<evidence type="ECO:0000313" key="4">
    <source>
        <dbReference type="Proteomes" id="UP000239709"/>
    </source>
</evidence>
<keyword evidence="1" id="KW-0378">Hydrolase</keyword>
<evidence type="ECO:0000256" key="1">
    <source>
        <dbReference type="ARBA" id="ARBA00022801"/>
    </source>
</evidence>
<protein>
    <recommendedName>
        <fullName evidence="2">Thioesterase domain-containing protein</fullName>
    </recommendedName>
</protein>
<keyword evidence="4" id="KW-1185">Reference proteome</keyword>
<dbReference type="GO" id="GO:0016289">
    <property type="term" value="F:acyl-CoA hydrolase activity"/>
    <property type="evidence" value="ECO:0007669"/>
    <property type="project" value="UniProtKB-ARBA"/>
</dbReference>
<accession>A0A2S0MH22</accession>
<dbReference type="RefSeq" id="WP_106703743.1">
    <property type="nucleotide sequence ID" value="NZ_CP027666.1"/>
</dbReference>
<evidence type="ECO:0000313" key="3">
    <source>
        <dbReference type="EMBL" id="AVO35194.1"/>
    </source>
</evidence>
<gene>
    <name evidence="3" type="ORF">C6570_13840</name>
</gene>
<feature type="domain" description="Thioesterase" evidence="2">
    <location>
        <begin position="65"/>
        <end position="139"/>
    </location>
</feature>
<dbReference type="Gene3D" id="3.10.129.10">
    <property type="entry name" value="Hotdog Thioesterase"/>
    <property type="match status" value="1"/>
</dbReference>
<dbReference type="InterPro" id="IPR006683">
    <property type="entry name" value="Thioestr_dom"/>
</dbReference>
<dbReference type="InterPro" id="IPR003736">
    <property type="entry name" value="PAAI_dom"/>
</dbReference>
<dbReference type="AlphaFoldDB" id="A0A2S0MH22"/>
<reference evidence="3 4" key="1">
    <citation type="submission" date="2018-03" db="EMBL/GenBank/DDBJ databases">
        <title>Genome sequencing of Ottowia sp.</title>
        <authorList>
            <person name="Kim S.-J."/>
            <person name="Heo J."/>
            <person name="Kwon S.-W."/>
        </authorList>
    </citation>
    <scope>NUCLEOTIDE SEQUENCE [LARGE SCALE GENOMIC DNA]</scope>
    <source>
        <strain evidence="3 4">KADR8-3</strain>
    </source>
</reference>
<dbReference type="Pfam" id="PF03061">
    <property type="entry name" value="4HBT"/>
    <property type="match status" value="1"/>
</dbReference>
<dbReference type="EMBL" id="CP027666">
    <property type="protein sequence ID" value="AVO35194.1"/>
    <property type="molecule type" value="Genomic_DNA"/>
</dbReference>
<dbReference type="NCBIfam" id="TIGR00369">
    <property type="entry name" value="unchar_dom_1"/>
    <property type="match status" value="1"/>
</dbReference>
<dbReference type="CDD" id="cd03443">
    <property type="entry name" value="PaaI_thioesterase"/>
    <property type="match status" value="1"/>
</dbReference>
<dbReference type="OrthoDB" id="8851832at2"/>
<organism evidence="3 4">
    <name type="scientific">Ottowia oryzae</name>
    <dbReference type="NCBI Taxonomy" id="2109914"/>
    <lineage>
        <taxon>Bacteria</taxon>
        <taxon>Pseudomonadati</taxon>
        <taxon>Pseudomonadota</taxon>
        <taxon>Betaproteobacteria</taxon>
        <taxon>Burkholderiales</taxon>
        <taxon>Comamonadaceae</taxon>
        <taxon>Ottowia</taxon>
    </lineage>
</organism>
<dbReference type="InterPro" id="IPR029069">
    <property type="entry name" value="HotDog_dom_sf"/>
</dbReference>
<name>A0A2S0MH22_9BURK</name>
<proteinExistence type="predicted"/>
<dbReference type="SUPFAM" id="SSF54637">
    <property type="entry name" value="Thioesterase/thiol ester dehydrase-isomerase"/>
    <property type="match status" value="1"/>
</dbReference>
<dbReference type="KEGG" id="otk:C6570_13840"/>
<sequence>MKPAPQNTTLRQMPPASPFATEAAGELFALPMPMALAFGLKGTHIGADQAWIDMPPNAAYTNSRGDVHGGALAVLLDCALASAARAHDPARYGVVTIDLVLHFLATGRGTMHARAQCERRGRSLSFARGEVLNDAGELVAMATGTFKLVERSSPSPSP</sequence>
<evidence type="ECO:0000259" key="2">
    <source>
        <dbReference type="Pfam" id="PF03061"/>
    </source>
</evidence>
<dbReference type="Proteomes" id="UP000239709">
    <property type="component" value="Chromosome"/>
</dbReference>